<dbReference type="Proteomes" id="UP001168990">
    <property type="component" value="Unassembled WGS sequence"/>
</dbReference>
<gene>
    <name evidence="18" type="ORF">PV328_008536</name>
</gene>
<keyword evidence="5 13" id="KW-0547">Nucleotide-binding</keyword>
<dbReference type="SMART" id="SM00133">
    <property type="entry name" value="S_TK_X"/>
    <property type="match status" value="1"/>
</dbReference>
<sequence length="652" mass="74702">MKFFFCRKSLCRSGLKFRLKNASNIDQNVQQTQVYRRLSIIRKDAIFGESGSNLNESSPINYKKNTEITQLLCRAIKSNDFLGNLTEHQVKALISTMYPKVIPPKTRLIREGDIGAHLYISEEGKFDIYKGKEYQGSFGIGVAFGELALLYNVKRSVSIDVKEGGIVWVLERSSFIAAMMEIIKNATEDNIRMLRQIKPLEDLPKHVLTKISDLMYIEFFPTDTYIVKQNEPGDKFYIINCGCVKITKNLANGDEIELTQLRKGEYFGEMALYDDRDNLRQANAVSLAPGVECFAIDRNTFLNYLGDLESIKKKDWIAEYEERKRSLNIQWRSEYPNIKLSDLQVHCVIGNGSFGTVQLVTSKFIPNVSFALKKISKVHICNLNYQKYILNEKYIMQACNSPFICKLYQTFKNPKYVYFLMEACLGGDLRTILHRTGRFNNSTTKFLIGCIVEALDHLHSLDIICRDIKPDNVMVDYRGYTKLIDFGTSKRTGPYKTWSFVGTPEYMAPEIVIKDGHDRAADYWSLGIITFELLTGRLPFDDNNILKICNLIIEGIDAIKMPGDIKNTAANFIRALLRPKPIERLGYLRNGIADIRNHKWFGTFDWKSLQNQSMHSPIMPKVKSHLDTKNFDSYPTGNDVVGSDFSGWDEDF</sequence>
<dbReference type="PROSITE" id="PS00889">
    <property type="entry name" value="CNMP_BINDING_2"/>
    <property type="match status" value="1"/>
</dbReference>
<evidence type="ECO:0000256" key="6">
    <source>
        <dbReference type="ARBA" id="ARBA00022777"/>
    </source>
</evidence>
<evidence type="ECO:0000256" key="10">
    <source>
        <dbReference type="ARBA" id="ARBA00047899"/>
    </source>
</evidence>
<evidence type="ECO:0000259" key="15">
    <source>
        <dbReference type="PROSITE" id="PS50011"/>
    </source>
</evidence>
<dbReference type="InterPro" id="IPR000961">
    <property type="entry name" value="AGC-kinase_C"/>
</dbReference>
<evidence type="ECO:0000313" key="18">
    <source>
        <dbReference type="EMBL" id="KAK0170724.1"/>
    </source>
</evidence>
<comment type="similarity">
    <text evidence="1">Belongs to the protein kinase superfamily. AGC Ser/Thr protein kinase family. cGMP subfamily.</text>
</comment>
<dbReference type="SMART" id="SM00220">
    <property type="entry name" value="S_TKc"/>
    <property type="match status" value="1"/>
</dbReference>
<reference evidence="18" key="1">
    <citation type="journal article" date="2023" name="bioRxiv">
        <title>Scaffold-level genome assemblies of two parasitoid biocontrol wasps reveal the parthenogenesis mechanism and an associated novel virus.</title>
        <authorList>
            <person name="Inwood S."/>
            <person name="Skelly J."/>
            <person name="Guhlin J."/>
            <person name="Harrop T."/>
            <person name="Goldson S."/>
            <person name="Dearden P."/>
        </authorList>
    </citation>
    <scope>NUCLEOTIDE SEQUENCE</scope>
    <source>
        <strain evidence="18">Irish</strain>
        <tissue evidence="18">Whole body</tissue>
    </source>
</reference>
<dbReference type="InterPro" id="IPR011009">
    <property type="entry name" value="Kinase-like_dom_sf"/>
</dbReference>
<keyword evidence="6" id="KW-0418">Kinase</keyword>
<organism evidence="18 19">
    <name type="scientific">Microctonus aethiopoides</name>
    <dbReference type="NCBI Taxonomy" id="144406"/>
    <lineage>
        <taxon>Eukaryota</taxon>
        <taxon>Metazoa</taxon>
        <taxon>Ecdysozoa</taxon>
        <taxon>Arthropoda</taxon>
        <taxon>Hexapoda</taxon>
        <taxon>Insecta</taxon>
        <taxon>Pterygota</taxon>
        <taxon>Neoptera</taxon>
        <taxon>Endopterygota</taxon>
        <taxon>Hymenoptera</taxon>
        <taxon>Apocrita</taxon>
        <taxon>Ichneumonoidea</taxon>
        <taxon>Braconidae</taxon>
        <taxon>Euphorinae</taxon>
        <taxon>Microctonus</taxon>
    </lineage>
</organism>
<keyword evidence="7 13" id="KW-0067">ATP-binding</keyword>
<evidence type="ECO:0000313" key="19">
    <source>
        <dbReference type="Proteomes" id="UP001168990"/>
    </source>
</evidence>
<dbReference type="CDD" id="cd00038">
    <property type="entry name" value="CAP_ED"/>
    <property type="match status" value="2"/>
</dbReference>
<dbReference type="PROSITE" id="PS51285">
    <property type="entry name" value="AGC_KINASE_CTER"/>
    <property type="match status" value="1"/>
</dbReference>
<dbReference type="PROSITE" id="PS00107">
    <property type="entry name" value="PROTEIN_KINASE_ATP"/>
    <property type="match status" value="1"/>
</dbReference>
<feature type="domain" description="Protein kinase" evidence="15">
    <location>
        <begin position="343"/>
        <end position="601"/>
    </location>
</feature>
<protein>
    <recommendedName>
        <fullName evidence="20">cGMP-dependent protein kinase</fullName>
    </recommendedName>
</protein>
<dbReference type="EMBL" id="JAQQBS010000003">
    <property type="protein sequence ID" value="KAK0170724.1"/>
    <property type="molecule type" value="Genomic_DNA"/>
</dbReference>
<dbReference type="InterPro" id="IPR000719">
    <property type="entry name" value="Prot_kinase_dom"/>
</dbReference>
<keyword evidence="4" id="KW-0808">Transferase</keyword>
<evidence type="ECO:0000256" key="9">
    <source>
        <dbReference type="ARBA" id="ARBA00047462"/>
    </source>
</evidence>
<evidence type="ECO:0000256" key="14">
    <source>
        <dbReference type="PROSITE-ProRule" id="PRU10141"/>
    </source>
</evidence>
<dbReference type="InterPro" id="IPR000595">
    <property type="entry name" value="cNMP-bd_dom"/>
</dbReference>
<comment type="catalytic activity">
    <reaction evidence="9">
        <text>L-seryl-[protein] + ATP = O-phospho-L-seryl-[protein] + ADP + H(+)</text>
        <dbReference type="Rhea" id="RHEA:17989"/>
        <dbReference type="Rhea" id="RHEA-COMP:9863"/>
        <dbReference type="Rhea" id="RHEA-COMP:11604"/>
        <dbReference type="ChEBI" id="CHEBI:15378"/>
        <dbReference type="ChEBI" id="CHEBI:29999"/>
        <dbReference type="ChEBI" id="CHEBI:30616"/>
        <dbReference type="ChEBI" id="CHEBI:83421"/>
        <dbReference type="ChEBI" id="CHEBI:456216"/>
        <dbReference type="EC" id="2.7.11.12"/>
    </reaction>
</comment>
<dbReference type="Pfam" id="PF00069">
    <property type="entry name" value="Pkinase"/>
    <property type="match status" value="1"/>
</dbReference>
<dbReference type="GO" id="GO:0004692">
    <property type="term" value="F:cGMP-dependent protein kinase activity"/>
    <property type="evidence" value="ECO:0007669"/>
    <property type="project" value="UniProtKB-EC"/>
</dbReference>
<dbReference type="PANTHER" id="PTHR24353">
    <property type="entry name" value="CYCLIC NUCLEOTIDE-DEPENDENT PROTEIN KINASE"/>
    <property type="match status" value="1"/>
</dbReference>
<dbReference type="InterPro" id="IPR002374">
    <property type="entry name" value="cGMP_dep_kinase"/>
</dbReference>
<accession>A0AA39KR61</accession>
<keyword evidence="3" id="KW-0597">Phosphoprotein</keyword>
<feature type="binding site" evidence="13 14">
    <location>
        <position position="373"/>
    </location>
    <ligand>
        <name>ATP</name>
        <dbReference type="ChEBI" id="CHEBI:30616"/>
    </ligand>
</feature>
<dbReference type="AlphaFoldDB" id="A0AA39KR61"/>
<dbReference type="GO" id="GO:0005524">
    <property type="term" value="F:ATP binding"/>
    <property type="evidence" value="ECO:0007669"/>
    <property type="project" value="UniProtKB-UniRule"/>
</dbReference>
<keyword evidence="19" id="KW-1185">Reference proteome</keyword>
<dbReference type="SUPFAM" id="SSF56112">
    <property type="entry name" value="Protein kinase-like (PK-like)"/>
    <property type="match status" value="1"/>
</dbReference>
<dbReference type="Pfam" id="PF00027">
    <property type="entry name" value="cNMP_binding"/>
    <property type="match status" value="2"/>
</dbReference>
<comment type="caution">
    <text evidence="18">The sequence shown here is derived from an EMBL/GenBank/DDBJ whole genome shotgun (WGS) entry which is preliminary data.</text>
</comment>
<dbReference type="Gene3D" id="3.30.200.20">
    <property type="entry name" value="Phosphorylase Kinase, domain 1"/>
    <property type="match status" value="1"/>
</dbReference>
<evidence type="ECO:0000259" key="16">
    <source>
        <dbReference type="PROSITE" id="PS50042"/>
    </source>
</evidence>
<comment type="catalytic activity">
    <reaction evidence="8">
        <text>L-threonyl-[protein] + ATP = O-phospho-L-threonyl-[protein] + ADP + H(+)</text>
        <dbReference type="Rhea" id="RHEA:46608"/>
        <dbReference type="Rhea" id="RHEA-COMP:11060"/>
        <dbReference type="Rhea" id="RHEA-COMP:11605"/>
        <dbReference type="ChEBI" id="CHEBI:15378"/>
        <dbReference type="ChEBI" id="CHEBI:30013"/>
        <dbReference type="ChEBI" id="CHEBI:30616"/>
        <dbReference type="ChEBI" id="CHEBI:61977"/>
        <dbReference type="ChEBI" id="CHEBI:456216"/>
        <dbReference type="EC" id="2.7.11.12"/>
    </reaction>
</comment>
<dbReference type="Gene3D" id="1.10.510.10">
    <property type="entry name" value="Transferase(Phosphotransferase) domain 1"/>
    <property type="match status" value="1"/>
</dbReference>
<keyword evidence="2" id="KW-0723">Serine/threonine-protein kinase</keyword>
<dbReference type="SMART" id="SM00100">
    <property type="entry name" value="cNMP"/>
    <property type="match status" value="2"/>
</dbReference>
<comment type="catalytic activity">
    <reaction evidence="11">
        <text>L-seryl-[protein] + ATP = O-phospho-L-seryl-[protein] + ADP + H(+)</text>
        <dbReference type="Rhea" id="RHEA:17989"/>
        <dbReference type="Rhea" id="RHEA-COMP:9863"/>
        <dbReference type="Rhea" id="RHEA-COMP:11604"/>
        <dbReference type="ChEBI" id="CHEBI:15378"/>
        <dbReference type="ChEBI" id="CHEBI:29999"/>
        <dbReference type="ChEBI" id="CHEBI:30616"/>
        <dbReference type="ChEBI" id="CHEBI:83421"/>
        <dbReference type="ChEBI" id="CHEBI:456216"/>
        <dbReference type="EC" id="2.7.11.1"/>
    </reaction>
</comment>
<feature type="active site" description="Proton acceptor" evidence="12">
    <location>
        <position position="467"/>
    </location>
</feature>
<dbReference type="InterPro" id="IPR018490">
    <property type="entry name" value="cNMP-bd_dom_sf"/>
</dbReference>
<dbReference type="InterPro" id="IPR017441">
    <property type="entry name" value="Protein_kinase_ATP_BS"/>
</dbReference>
<dbReference type="PROSITE" id="PS50042">
    <property type="entry name" value="CNMP_BINDING_3"/>
    <property type="match status" value="2"/>
</dbReference>
<proteinExistence type="inferred from homology"/>
<dbReference type="InterPro" id="IPR018488">
    <property type="entry name" value="cNMP-bd_CS"/>
</dbReference>
<dbReference type="PIRSF" id="PIRSF000559">
    <property type="entry name" value="cGMP-dep_kinase"/>
    <property type="match status" value="1"/>
</dbReference>
<dbReference type="SUPFAM" id="SSF51206">
    <property type="entry name" value="cAMP-binding domain-like"/>
    <property type="match status" value="2"/>
</dbReference>
<dbReference type="PANTHER" id="PTHR24353:SF144">
    <property type="match status" value="1"/>
</dbReference>
<evidence type="ECO:0008006" key="20">
    <source>
        <dbReference type="Google" id="ProtNLM"/>
    </source>
</evidence>
<evidence type="ECO:0000256" key="7">
    <source>
        <dbReference type="ARBA" id="ARBA00022840"/>
    </source>
</evidence>
<comment type="catalytic activity">
    <reaction evidence="10">
        <text>L-threonyl-[protein] + ATP = O-phospho-L-threonyl-[protein] + ADP + H(+)</text>
        <dbReference type="Rhea" id="RHEA:46608"/>
        <dbReference type="Rhea" id="RHEA-COMP:11060"/>
        <dbReference type="Rhea" id="RHEA-COMP:11605"/>
        <dbReference type="ChEBI" id="CHEBI:15378"/>
        <dbReference type="ChEBI" id="CHEBI:30013"/>
        <dbReference type="ChEBI" id="CHEBI:30616"/>
        <dbReference type="ChEBI" id="CHEBI:61977"/>
        <dbReference type="ChEBI" id="CHEBI:456216"/>
        <dbReference type="EC" id="2.7.11.1"/>
    </reaction>
</comment>
<feature type="domain" description="AGC-kinase C-terminal" evidence="17">
    <location>
        <begin position="602"/>
        <end position="652"/>
    </location>
</feature>
<evidence type="ECO:0000256" key="4">
    <source>
        <dbReference type="ARBA" id="ARBA00022679"/>
    </source>
</evidence>
<feature type="domain" description="Cyclic nucleotide-binding" evidence="16">
    <location>
        <begin position="199"/>
        <end position="322"/>
    </location>
</feature>
<dbReference type="CDD" id="cd05572">
    <property type="entry name" value="STKc_cGK"/>
    <property type="match status" value="1"/>
</dbReference>
<evidence type="ECO:0000256" key="2">
    <source>
        <dbReference type="ARBA" id="ARBA00022527"/>
    </source>
</evidence>
<dbReference type="GO" id="GO:0007010">
    <property type="term" value="P:cytoskeleton organization"/>
    <property type="evidence" value="ECO:0007669"/>
    <property type="project" value="UniProtKB-ARBA"/>
</dbReference>
<evidence type="ECO:0000259" key="17">
    <source>
        <dbReference type="PROSITE" id="PS51285"/>
    </source>
</evidence>
<evidence type="ECO:0000256" key="8">
    <source>
        <dbReference type="ARBA" id="ARBA00047298"/>
    </source>
</evidence>
<evidence type="ECO:0000256" key="3">
    <source>
        <dbReference type="ARBA" id="ARBA00022553"/>
    </source>
</evidence>
<dbReference type="InterPro" id="IPR014710">
    <property type="entry name" value="RmlC-like_jellyroll"/>
</dbReference>
<dbReference type="FunFam" id="1.10.510.10:FF:000024">
    <property type="entry name" value="Probable serine/threonine-protein kinase cot-1"/>
    <property type="match status" value="1"/>
</dbReference>
<evidence type="ECO:0000256" key="11">
    <source>
        <dbReference type="ARBA" id="ARBA00048679"/>
    </source>
</evidence>
<evidence type="ECO:0000256" key="12">
    <source>
        <dbReference type="PIRSR" id="PIRSR000559-1"/>
    </source>
</evidence>
<evidence type="ECO:0000256" key="1">
    <source>
        <dbReference type="ARBA" id="ARBA00006352"/>
    </source>
</evidence>
<reference evidence="18" key="2">
    <citation type="submission" date="2023-03" db="EMBL/GenBank/DDBJ databases">
        <authorList>
            <person name="Inwood S.N."/>
            <person name="Skelly J.G."/>
            <person name="Guhlin J."/>
            <person name="Harrop T.W.R."/>
            <person name="Goldson S.G."/>
            <person name="Dearden P.K."/>
        </authorList>
    </citation>
    <scope>NUCLEOTIDE SEQUENCE</scope>
    <source>
        <strain evidence="18">Irish</strain>
        <tissue evidence="18">Whole body</tissue>
    </source>
</reference>
<dbReference type="InterPro" id="IPR035014">
    <property type="entry name" value="STKc_cGK"/>
</dbReference>
<evidence type="ECO:0000256" key="13">
    <source>
        <dbReference type="PIRSR" id="PIRSR000559-2"/>
    </source>
</evidence>
<name>A0AA39KR61_9HYME</name>
<feature type="domain" description="Cyclic nucleotide-binding" evidence="16">
    <location>
        <begin position="81"/>
        <end position="180"/>
    </location>
</feature>
<evidence type="ECO:0000256" key="5">
    <source>
        <dbReference type="ARBA" id="ARBA00022741"/>
    </source>
</evidence>
<dbReference type="PROSITE" id="PS50011">
    <property type="entry name" value="PROTEIN_KINASE_DOM"/>
    <property type="match status" value="1"/>
</dbReference>
<dbReference type="Gene3D" id="2.60.120.10">
    <property type="entry name" value="Jelly Rolls"/>
    <property type="match status" value="2"/>
</dbReference>